<feature type="chain" id="PRO_5017560019" description="YtkA-like domain-containing protein" evidence="1">
    <location>
        <begin position="32"/>
        <end position="138"/>
    </location>
</feature>
<dbReference type="Proteomes" id="UP000245698">
    <property type="component" value="Unassembled WGS sequence"/>
</dbReference>
<feature type="domain" description="YtkA-like" evidence="2">
    <location>
        <begin position="31"/>
        <end position="117"/>
    </location>
</feature>
<evidence type="ECO:0000313" key="3">
    <source>
        <dbReference type="EMBL" id="SJM33684.1"/>
    </source>
</evidence>
<feature type="signal peptide" evidence="1">
    <location>
        <begin position="1"/>
        <end position="31"/>
    </location>
</feature>
<accession>A0A2P9ARB3</accession>
<keyword evidence="4" id="KW-1185">Reference proteome</keyword>
<evidence type="ECO:0000313" key="4">
    <source>
        <dbReference type="Proteomes" id="UP000245698"/>
    </source>
</evidence>
<sequence length="138" mass="14703">MEIMRIQINRRALAGAFAAVVAATAYGPANAGSADYAFELLENEVKQGETATVAVRLVDKRNGTPVSDAVIFATRMDMAPDGMEAMTTSVEAMPSNQPGVYRFKTNLTMAGGWQFSLAAKVQGEAETVQSKLVLKAVE</sequence>
<dbReference type="AlphaFoldDB" id="A0A2P9ARB3"/>
<organism evidence="3 4">
    <name type="scientific">Mesorhizobium delmotii</name>
    <dbReference type="NCBI Taxonomy" id="1631247"/>
    <lineage>
        <taxon>Bacteria</taxon>
        <taxon>Pseudomonadati</taxon>
        <taxon>Pseudomonadota</taxon>
        <taxon>Alphaproteobacteria</taxon>
        <taxon>Hyphomicrobiales</taxon>
        <taxon>Phyllobacteriaceae</taxon>
        <taxon>Mesorhizobium</taxon>
    </lineage>
</organism>
<proteinExistence type="predicted"/>
<evidence type="ECO:0000256" key="1">
    <source>
        <dbReference type="SAM" id="SignalP"/>
    </source>
</evidence>
<gene>
    <name evidence="3" type="ORF">BQ8482_360085</name>
</gene>
<protein>
    <recommendedName>
        <fullName evidence="2">YtkA-like domain-containing protein</fullName>
    </recommendedName>
</protein>
<keyword evidence="1" id="KW-0732">Signal</keyword>
<dbReference type="EMBL" id="FUIG01000044">
    <property type="protein sequence ID" value="SJM33684.1"/>
    <property type="molecule type" value="Genomic_DNA"/>
</dbReference>
<reference evidence="4" key="1">
    <citation type="submission" date="2016-12" db="EMBL/GenBank/DDBJ databases">
        <authorList>
            <person name="Brunel B."/>
        </authorList>
    </citation>
    <scope>NUCLEOTIDE SEQUENCE [LARGE SCALE GENOMIC DNA]</scope>
</reference>
<evidence type="ECO:0000259" key="2">
    <source>
        <dbReference type="Pfam" id="PF13115"/>
    </source>
</evidence>
<name>A0A2P9ARB3_9HYPH</name>
<dbReference type="InterPro" id="IPR032693">
    <property type="entry name" value="YtkA-like_dom"/>
</dbReference>
<dbReference type="Pfam" id="PF13115">
    <property type="entry name" value="YtkA"/>
    <property type="match status" value="1"/>
</dbReference>